<gene>
    <name evidence="1" type="ORF">QFZ36_000517</name>
</gene>
<accession>A0ABU0PG89</accession>
<protein>
    <submittedName>
        <fullName evidence="1">Uncharacterized protein</fullName>
    </submittedName>
</protein>
<dbReference type="Proteomes" id="UP001236806">
    <property type="component" value="Unassembled WGS sequence"/>
</dbReference>
<evidence type="ECO:0000313" key="1">
    <source>
        <dbReference type="EMBL" id="MDQ0672956.1"/>
    </source>
</evidence>
<proteinExistence type="predicted"/>
<keyword evidence="2" id="KW-1185">Reference proteome</keyword>
<dbReference type="RefSeq" id="WP_306633675.1">
    <property type="nucleotide sequence ID" value="NZ_JAUSXB010000001.1"/>
</dbReference>
<name>A0ABU0PG89_9MICC</name>
<dbReference type="EMBL" id="JAUSXB010000001">
    <property type="protein sequence ID" value="MDQ0672956.1"/>
    <property type="molecule type" value="Genomic_DNA"/>
</dbReference>
<reference evidence="1 2" key="1">
    <citation type="submission" date="2023-07" db="EMBL/GenBank/DDBJ databases">
        <title>Comparative genomics of wheat-associated soil bacteria to identify genetic determinants of phenazine resistance.</title>
        <authorList>
            <person name="Mouncey N."/>
        </authorList>
    </citation>
    <scope>NUCLEOTIDE SEQUENCE [LARGE SCALE GENOMIC DNA]</scope>
    <source>
        <strain evidence="1 2">W1I3</strain>
    </source>
</reference>
<evidence type="ECO:0000313" key="2">
    <source>
        <dbReference type="Proteomes" id="UP001236806"/>
    </source>
</evidence>
<sequence>MESLVVTLGTAKKRKAAGFPQDSHFVWEYAAGSHYLRPRSDERYAGYGRAAAPTAQEIADQVPHEFEAMKLSISPSRDKGFWLASYPAMNHLYPQGKGATMAESLASLWLRLQEAK</sequence>
<comment type="caution">
    <text evidence="1">The sequence shown here is derived from an EMBL/GenBank/DDBJ whole genome shotgun (WGS) entry which is preliminary data.</text>
</comment>
<organism evidence="1 2">
    <name type="scientific">Pseudarthrobacter siccitolerans</name>
    <dbReference type="NCBI Taxonomy" id="861266"/>
    <lineage>
        <taxon>Bacteria</taxon>
        <taxon>Bacillati</taxon>
        <taxon>Actinomycetota</taxon>
        <taxon>Actinomycetes</taxon>
        <taxon>Micrococcales</taxon>
        <taxon>Micrococcaceae</taxon>
        <taxon>Pseudarthrobacter</taxon>
    </lineage>
</organism>